<accession>A0AC61DA51</accession>
<keyword evidence="1" id="KW-0808">Transferase</keyword>
<evidence type="ECO:0000313" key="1">
    <source>
        <dbReference type="EMBL" id="PHV70110.1"/>
    </source>
</evidence>
<gene>
    <name evidence="1" type="ORF">CS063_12460</name>
</gene>
<organism evidence="1 2">
    <name type="scientific">Sporanaerobium hydrogeniformans</name>
    <dbReference type="NCBI Taxonomy" id="3072179"/>
    <lineage>
        <taxon>Bacteria</taxon>
        <taxon>Bacillati</taxon>
        <taxon>Bacillota</taxon>
        <taxon>Clostridia</taxon>
        <taxon>Lachnospirales</taxon>
        <taxon>Lachnospiraceae</taxon>
        <taxon>Sporanaerobium</taxon>
    </lineage>
</organism>
<sequence>MKHTKWGIKWQLFSYLSLFVALLLIILWLFQVVFLESFYKRIKLKEIENAGTRVAKNINNSHLESILETIADEKDLAFLITDETGYIVHSINNSADSIFSHMTAEDYLRFIQNALRKGGEDIRKIDYKLIESGSPQIKNYSRTMPKPQKRQLESVLYTKVIQKTNTSANVVMINATISPVDATVYTLRTQLIYVTVILLFMAFLLAWFISKKIAKPIIRINNSAKELAKGNYTSYFEGGSYKEISELAETLNYANEELSKTEHFRQELLANVSHDLRTPLTLITGYAEVMRDLPGENTPENTQVIIDEGKRLTELVNDMLDLSKLQAKTQVLQPTTFNLTASIHDILSRYTRLREQEGYIFHFSYKQDVWVSADALRLSQVLYNLINNAINYTGEDKTVSVNQIIKAEAVRIEIIDTGIGIAKENLPYIWDRYYKVDKTHKRAFVGTGLGLSIVRSILESHHALYGVISEEGKGSTFWFELPIVKNL</sequence>
<reference evidence="1" key="1">
    <citation type="submission" date="2017-10" db="EMBL/GenBank/DDBJ databases">
        <title>Genome sequence of cellulolytic Lachnospiraceae bacterium XHS1971 isolated from hotspring sediment.</title>
        <authorList>
            <person name="Vasudevan G."/>
            <person name="Joshi A.J."/>
            <person name="Hivarkar S."/>
            <person name="Lanjekar V.B."/>
            <person name="Dhakephalkar P.K."/>
            <person name="Dagar S."/>
        </authorList>
    </citation>
    <scope>NUCLEOTIDE SEQUENCE</scope>
    <source>
        <strain evidence="1">XHS1971</strain>
    </source>
</reference>
<dbReference type="Proteomes" id="UP000224460">
    <property type="component" value="Unassembled WGS sequence"/>
</dbReference>
<keyword evidence="2" id="KW-1185">Reference proteome</keyword>
<keyword evidence="1" id="KW-0418">Kinase</keyword>
<dbReference type="EMBL" id="PEDL01000014">
    <property type="protein sequence ID" value="PHV70110.1"/>
    <property type="molecule type" value="Genomic_DNA"/>
</dbReference>
<proteinExistence type="predicted"/>
<protein>
    <submittedName>
        <fullName evidence="1">Two-component sensor histidine kinase</fullName>
    </submittedName>
</protein>
<evidence type="ECO:0000313" key="2">
    <source>
        <dbReference type="Proteomes" id="UP000224460"/>
    </source>
</evidence>
<name>A0AC61DA51_9FIRM</name>
<comment type="caution">
    <text evidence="1">The sequence shown here is derived from an EMBL/GenBank/DDBJ whole genome shotgun (WGS) entry which is preliminary data.</text>
</comment>